<dbReference type="Pfam" id="PF02720">
    <property type="entry name" value="DUF222"/>
    <property type="match status" value="1"/>
</dbReference>
<dbReference type="Proteomes" id="UP000196320">
    <property type="component" value="Unassembled WGS sequence"/>
</dbReference>
<dbReference type="InterPro" id="IPR003870">
    <property type="entry name" value="DUF222"/>
</dbReference>
<reference evidence="3 4" key="1">
    <citation type="submission" date="2017-02" db="EMBL/GenBank/DDBJ databases">
        <authorList>
            <person name="Peterson S.W."/>
        </authorList>
    </citation>
    <scope>NUCLEOTIDE SEQUENCE [LARGE SCALE GENOMIC DNA]</scope>
    <source>
        <strain evidence="3 4">B Mb 05.01</strain>
    </source>
</reference>
<dbReference type="EMBL" id="FUKO01000029">
    <property type="protein sequence ID" value="SJN41340.1"/>
    <property type="molecule type" value="Genomic_DNA"/>
</dbReference>
<evidence type="ECO:0000313" key="4">
    <source>
        <dbReference type="Proteomes" id="UP000196320"/>
    </source>
</evidence>
<name>A0A1R4KAJ3_9MICO</name>
<feature type="region of interest" description="Disordered" evidence="1">
    <location>
        <begin position="505"/>
        <end position="524"/>
    </location>
</feature>
<dbReference type="InterPro" id="IPR003615">
    <property type="entry name" value="HNH_nuc"/>
</dbReference>
<accession>A0A1R4KAJ3</accession>
<organism evidence="3 4">
    <name type="scientific">Microbacterium esteraromaticum</name>
    <dbReference type="NCBI Taxonomy" id="57043"/>
    <lineage>
        <taxon>Bacteria</taxon>
        <taxon>Bacillati</taxon>
        <taxon>Actinomycetota</taxon>
        <taxon>Actinomycetes</taxon>
        <taxon>Micrococcales</taxon>
        <taxon>Microbacteriaceae</taxon>
        <taxon>Microbacterium</taxon>
    </lineage>
</organism>
<sequence length="542" mass="58710">MATNLPADSDQHTLLLEEWLEARREAAKWEAKAAAALGRRAALFDADVESEPLHRDAIWRSMVAELSAAAHMARGSIEHALTDARSLASDFPALRASFGSGDISAAHVREVVRAASPVIAAIHDGTVEADVLGVYEAASVQFAEHESPARTRAHVREIAAVLAEQTVSERQHSAAGERAVTVRSVGDGLALLQAVVPEHYATAILDRLTQMALHQRRHVEDRDPAVGPMAECLQPDDFSANSLFSNGSVIFGVQDTYTVDPFHPGEPSRTYHWIPESEFPEDPAQYAACCDAIDREIAAGPSVVRIPGDPRTLDQIRSDLLIDLMLGADPSEVQGAGLQNITGQIHVTIAGSTLADLDDKAAMLDGHGPLLPDVARTLAGRDGGWTRLFLDPSGLVTQTDTYTPTTGMKRFLRARDQHCRFPGCRMPVHRCDIDHTHDYALGGPTALNNLAHLCRSHHVLKHPSVPEAHRWKVRQLPNWELEWISPNGRVHTDSPPRRVMFVPTDTLGNGSAGTDSAGTDSVDISPAEVRPTTEVPLAACPF</sequence>
<gene>
    <name evidence="3" type="ORF">FM104_11340</name>
</gene>
<dbReference type="CDD" id="cd00085">
    <property type="entry name" value="HNHc"/>
    <property type="match status" value="1"/>
</dbReference>
<proteinExistence type="predicted"/>
<dbReference type="AlphaFoldDB" id="A0A1R4KAJ3"/>
<evidence type="ECO:0000313" key="3">
    <source>
        <dbReference type="EMBL" id="SJN41340.1"/>
    </source>
</evidence>
<protein>
    <submittedName>
        <fullName evidence="3">No significant database matches</fullName>
    </submittedName>
</protein>
<feature type="compositionally biased region" description="Polar residues" evidence="1">
    <location>
        <begin position="506"/>
        <end position="519"/>
    </location>
</feature>
<dbReference type="RefSeq" id="WP_087132342.1">
    <property type="nucleotide sequence ID" value="NZ_FUKO01000029.1"/>
</dbReference>
<dbReference type="OrthoDB" id="3261064at2"/>
<feature type="domain" description="HNH nuclease" evidence="2">
    <location>
        <begin position="407"/>
        <end position="459"/>
    </location>
</feature>
<dbReference type="SMART" id="SM00507">
    <property type="entry name" value="HNHc"/>
    <property type="match status" value="1"/>
</dbReference>
<keyword evidence="4" id="KW-1185">Reference proteome</keyword>
<dbReference type="Gene3D" id="1.10.30.50">
    <property type="match status" value="1"/>
</dbReference>
<evidence type="ECO:0000259" key="2">
    <source>
        <dbReference type="SMART" id="SM00507"/>
    </source>
</evidence>
<evidence type="ECO:0000256" key="1">
    <source>
        <dbReference type="SAM" id="MobiDB-lite"/>
    </source>
</evidence>